<name>A0A1J7IU02_9PEZI</name>
<gene>
    <name evidence="3" type="ORF">CONLIGDRAFT_286894</name>
</gene>
<organism evidence="3 4">
    <name type="scientific">Coniochaeta ligniaria NRRL 30616</name>
    <dbReference type="NCBI Taxonomy" id="1408157"/>
    <lineage>
        <taxon>Eukaryota</taxon>
        <taxon>Fungi</taxon>
        <taxon>Dikarya</taxon>
        <taxon>Ascomycota</taxon>
        <taxon>Pezizomycotina</taxon>
        <taxon>Sordariomycetes</taxon>
        <taxon>Sordariomycetidae</taxon>
        <taxon>Coniochaetales</taxon>
        <taxon>Coniochaetaceae</taxon>
        <taxon>Coniochaeta</taxon>
    </lineage>
</organism>
<evidence type="ECO:0008006" key="5">
    <source>
        <dbReference type="Google" id="ProtNLM"/>
    </source>
</evidence>
<feature type="signal peptide" evidence="2">
    <location>
        <begin position="1"/>
        <end position="29"/>
    </location>
</feature>
<evidence type="ECO:0000313" key="4">
    <source>
        <dbReference type="Proteomes" id="UP000182658"/>
    </source>
</evidence>
<evidence type="ECO:0000256" key="1">
    <source>
        <dbReference type="SAM" id="MobiDB-lite"/>
    </source>
</evidence>
<keyword evidence="2" id="KW-0732">Signal</keyword>
<feature type="chain" id="PRO_5013221732" description="Secreted protein" evidence="2">
    <location>
        <begin position="30"/>
        <end position="87"/>
    </location>
</feature>
<evidence type="ECO:0000313" key="3">
    <source>
        <dbReference type="EMBL" id="OIW30659.1"/>
    </source>
</evidence>
<dbReference type="Proteomes" id="UP000182658">
    <property type="component" value="Unassembled WGS sequence"/>
</dbReference>
<evidence type="ECO:0000256" key="2">
    <source>
        <dbReference type="SAM" id="SignalP"/>
    </source>
</evidence>
<keyword evidence="4" id="KW-1185">Reference proteome</keyword>
<protein>
    <recommendedName>
        <fullName evidence="5">Secreted protein</fullName>
    </recommendedName>
</protein>
<feature type="compositionally biased region" description="Basic residues" evidence="1">
    <location>
        <begin position="78"/>
        <end position="87"/>
    </location>
</feature>
<proteinExistence type="predicted"/>
<dbReference type="EMBL" id="KV875096">
    <property type="protein sequence ID" value="OIW30659.1"/>
    <property type="molecule type" value="Genomic_DNA"/>
</dbReference>
<reference evidence="3 4" key="1">
    <citation type="submission" date="2016-10" db="EMBL/GenBank/DDBJ databases">
        <title>Draft genome sequence of Coniochaeta ligniaria NRRL30616, a lignocellulolytic fungus for bioabatement of inhibitors in plant biomass hydrolysates.</title>
        <authorList>
            <consortium name="DOE Joint Genome Institute"/>
            <person name="Jimenez D.J."/>
            <person name="Hector R.E."/>
            <person name="Riley R."/>
            <person name="Sun H."/>
            <person name="Grigoriev I.V."/>
            <person name="Van Elsas J.D."/>
            <person name="Nichols N.N."/>
        </authorList>
    </citation>
    <scope>NUCLEOTIDE SEQUENCE [LARGE SCALE GENOMIC DNA]</scope>
    <source>
        <strain evidence="3 4">NRRL 30616</strain>
    </source>
</reference>
<dbReference type="AlphaFoldDB" id="A0A1J7IU02"/>
<dbReference type="InParanoid" id="A0A1J7IU02"/>
<sequence length="87" mass="9299">MQQESSRSGITTRLVLLLKVYLLIPPLTGSPTTISPVTSCSSRTLAAAAASAMLLSLENHSPKPTCSLHRATRTPSAHVHRVNVPRL</sequence>
<feature type="region of interest" description="Disordered" evidence="1">
    <location>
        <begin position="65"/>
        <end position="87"/>
    </location>
</feature>
<accession>A0A1J7IU02</accession>